<accession>A0AAD8KN94</accession>
<evidence type="ECO:0000313" key="2">
    <source>
        <dbReference type="EMBL" id="KAK1426022.1"/>
    </source>
</evidence>
<dbReference type="PANTHER" id="PTHR33623">
    <property type="entry name" value="OS04G0572500 PROTEIN"/>
    <property type="match status" value="1"/>
</dbReference>
<dbReference type="EMBL" id="JAUHHV010000004">
    <property type="protein sequence ID" value="KAK1426022.1"/>
    <property type="molecule type" value="Genomic_DNA"/>
</dbReference>
<name>A0AAD8KN94_TARER</name>
<evidence type="ECO:0000256" key="1">
    <source>
        <dbReference type="SAM" id="MobiDB-lite"/>
    </source>
</evidence>
<dbReference type="PANTHER" id="PTHR33623:SF5">
    <property type="entry name" value="HISTONE-LYSINE N-METHYLTRANSFERASE SETD1B-LIKE PROTEIN"/>
    <property type="match status" value="1"/>
</dbReference>
<organism evidence="2 3">
    <name type="scientific">Tagetes erecta</name>
    <name type="common">African marigold</name>
    <dbReference type="NCBI Taxonomy" id="13708"/>
    <lineage>
        <taxon>Eukaryota</taxon>
        <taxon>Viridiplantae</taxon>
        <taxon>Streptophyta</taxon>
        <taxon>Embryophyta</taxon>
        <taxon>Tracheophyta</taxon>
        <taxon>Spermatophyta</taxon>
        <taxon>Magnoliopsida</taxon>
        <taxon>eudicotyledons</taxon>
        <taxon>Gunneridae</taxon>
        <taxon>Pentapetalae</taxon>
        <taxon>asterids</taxon>
        <taxon>campanulids</taxon>
        <taxon>Asterales</taxon>
        <taxon>Asteraceae</taxon>
        <taxon>Asteroideae</taxon>
        <taxon>Heliantheae alliance</taxon>
        <taxon>Tageteae</taxon>
        <taxon>Tagetes</taxon>
    </lineage>
</organism>
<reference evidence="2" key="1">
    <citation type="journal article" date="2023" name="bioRxiv">
        <title>Improved chromosome-level genome assembly for marigold (Tagetes erecta).</title>
        <authorList>
            <person name="Jiang F."/>
            <person name="Yuan L."/>
            <person name="Wang S."/>
            <person name="Wang H."/>
            <person name="Xu D."/>
            <person name="Wang A."/>
            <person name="Fan W."/>
        </authorList>
    </citation>
    <scope>NUCLEOTIDE SEQUENCE</scope>
    <source>
        <strain evidence="2">WSJ</strain>
        <tissue evidence="2">Leaf</tissue>
    </source>
</reference>
<gene>
    <name evidence="2" type="ORF">QVD17_14689</name>
</gene>
<feature type="region of interest" description="Disordered" evidence="1">
    <location>
        <begin position="219"/>
        <end position="250"/>
    </location>
</feature>
<protein>
    <recommendedName>
        <fullName evidence="4">DUF4378 domain-containing protein</fullName>
    </recommendedName>
</protein>
<sequence>MGQKHLHELLKEDQEPFKLKTFISDHRSKLKSTTNVSAAGKTDIIVKKQKPIIKPTGRNFCINHVCLFTSADSPEFRNSPFLDFPTRELKSPCNSNNNNATVFLNIPAMLLEAAARVHKPEPGTKFKFGLFGSFLRRLKDRSIRTKRCEIGPVNGTILSSPATGRTKNKKKSVNGGVKLSENSSDILSEMDVSCTLRSVHEFEEIDCLCSNPSSPFRFSLHQSPSPTRRKFHSSSPPASPNRHFRQDKESYEVECTEEVNRENDDEKEQCSPVSVLDPVFVDDEEGRDGGATEEDGYDIECCYANVQRAKHQLLQKLKRFERLAGLDPIDLESRMFDQCSNEDGDFLTNEEEVTNEEWFREIVKSLGVGKIPWYMKKLVLDLIEEENKNGEDDMIVERVCKRLHLWKVVDLNTIDMIVETDFISEGWKCCDKETIRDMGADIEMEIFGFLMEELAQELVL</sequence>
<comment type="caution">
    <text evidence="2">The sequence shown here is derived from an EMBL/GenBank/DDBJ whole genome shotgun (WGS) entry which is preliminary data.</text>
</comment>
<dbReference type="Proteomes" id="UP001229421">
    <property type="component" value="Unassembled WGS sequence"/>
</dbReference>
<evidence type="ECO:0000313" key="3">
    <source>
        <dbReference type="Proteomes" id="UP001229421"/>
    </source>
</evidence>
<proteinExistence type="predicted"/>
<evidence type="ECO:0008006" key="4">
    <source>
        <dbReference type="Google" id="ProtNLM"/>
    </source>
</evidence>
<dbReference type="AlphaFoldDB" id="A0AAD8KN94"/>
<keyword evidence="3" id="KW-1185">Reference proteome</keyword>